<proteinExistence type="predicted"/>
<protein>
    <submittedName>
        <fullName evidence="1">Uncharacterized protein</fullName>
    </submittedName>
</protein>
<gene>
    <name evidence="1" type="ORF">PAUR_a2417</name>
</gene>
<sequence>MLIRRLLTVKIQEKKPKYIELISPLLFLSNSLQNKYITITKMGVITLFYSMKKPLM</sequence>
<accession>A0ABR9ED44</accession>
<organism evidence="1 2">
    <name type="scientific">Pseudoalteromonas aurantia 208</name>
    <dbReference type="NCBI Taxonomy" id="1314867"/>
    <lineage>
        <taxon>Bacteria</taxon>
        <taxon>Pseudomonadati</taxon>
        <taxon>Pseudomonadota</taxon>
        <taxon>Gammaproteobacteria</taxon>
        <taxon>Alteromonadales</taxon>
        <taxon>Pseudoalteromonadaceae</taxon>
        <taxon>Pseudoalteromonas</taxon>
    </lineage>
</organism>
<evidence type="ECO:0000313" key="2">
    <source>
        <dbReference type="Proteomes" id="UP000615755"/>
    </source>
</evidence>
<name>A0ABR9ED44_9GAMM</name>
<dbReference type="Proteomes" id="UP000615755">
    <property type="component" value="Unassembled WGS sequence"/>
</dbReference>
<keyword evidence="2" id="KW-1185">Reference proteome</keyword>
<evidence type="ECO:0000313" key="1">
    <source>
        <dbReference type="EMBL" id="MBE0368737.1"/>
    </source>
</evidence>
<reference evidence="1 2" key="1">
    <citation type="submission" date="2015-03" db="EMBL/GenBank/DDBJ databases">
        <title>Genome sequence of Pseudoalteromonas aurantia.</title>
        <authorList>
            <person name="Xie B.-B."/>
            <person name="Rong J.-C."/>
            <person name="Qin Q.-L."/>
            <person name="Zhang Y.-Z."/>
        </authorList>
    </citation>
    <scope>NUCLEOTIDE SEQUENCE [LARGE SCALE GENOMIC DNA]</scope>
    <source>
        <strain evidence="1 2">208</strain>
    </source>
</reference>
<dbReference type="EMBL" id="AQGV01000012">
    <property type="protein sequence ID" value="MBE0368737.1"/>
    <property type="molecule type" value="Genomic_DNA"/>
</dbReference>
<comment type="caution">
    <text evidence="1">The sequence shown here is derived from an EMBL/GenBank/DDBJ whole genome shotgun (WGS) entry which is preliminary data.</text>
</comment>